<dbReference type="Proteomes" id="UP000251835">
    <property type="component" value="Unassembled WGS sequence"/>
</dbReference>
<feature type="binding site" evidence="8">
    <location>
        <position position="235"/>
    </location>
    <ligand>
        <name>Mg(2+)</name>
        <dbReference type="ChEBI" id="CHEBI:18420"/>
    </ligand>
</feature>
<dbReference type="InterPro" id="IPR027417">
    <property type="entry name" value="P-loop_NTPase"/>
</dbReference>
<feature type="coiled-coil region" evidence="9">
    <location>
        <begin position="170"/>
        <end position="197"/>
    </location>
</feature>
<dbReference type="Gene3D" id="3.40.50.11060">
    <property type="entry name" value="GTPase HflX, N-terminal domain"/>
    <property type="match status" value="1"/>
</dbReference>
<evidence type="ECO:0000256" key="5">
    <source>
        <dbReference type="ARBA" id="ARBA00023134"/>
    </source>
</evidence>
<dbReference type="NCBIfam" id="TIGR00231">
    <property type="entry name" value="small_GTP"/>
    <property type="match status" value="1"/>
</dbReference>
<keyword evidence="5 6" id="KW-0342">GTP-binding</keyword>
<dbReference type="InterPro" id="IPR006073">
    <property type="entry name" value="GTP-bd"/>
</dbReference>
<dbReference type="InterPro" id="IPR030394">
    <property type="entry name" value="G_HFLX_dom"/>
</dbReference>
<evidence type="ECO:0000256" key="4">
    <source>
        <dbReference type="ARBA" id="ARBA00022842"/>
    </source>
</evidence>
<dbReference type="GO" id="GO:0003924">
    <property type="term" value="F:GTPase activity"/>
    <property type="evidence" value="ECO:0007669"/>
    <property type="project" value="UniProtKB-UniRule"/>
</dbReference>
<dbReference type="PROSITE" id="PS51705">
    <property type="entry name" value="G_HFLX"/>
    <property type="match status" value="1"/>
</dbReference>
<dbReference type="Pfam" id="PF13167">
    <property type="entry name" value="GTP-bdg_N"/>
    <property type="match status" value="1"/>
</dbReference>
<dbReference type="NCBIfam" id="TIGR03156">
    <property type="entry name" value="GTP_HflX"/>
    <property type="match status" value="1"/>
</dbReference>
<dbReference type="FunFam" id="3.40.50.300:FF:000955">
    <property type="entry name" value="GTPase HflX"/>
    <property type="match status" value="1"/>
</dbReference>
<dbReference type="Gene3D" id="3.40.50.300">
    <property type="entry name" value="P-loop containing nucleotide triphosphate hydrolases"/>
    <property type="match status" value="1"/>
</dbReference>
<protein>
    <recommendedName>
        <fullName evidence="6">GTPase HflX</fullName>
    </recommendedName>
    <alternativeName>
        <fullName evidence="6">GTP-binding protein HflX</fullName>
    </alternativeName>
</protein>
<comment type="function">
    <text evidence="6">GTPase that associates with the 50S ribosomal subunit and may have a role during protein synthesis or ribosome biogenesis.</text>
</comment>
<keyword evidence="9" id="KW-0175">Coiled coil</keyword>
<dbReference type="EMBL" id="QENZ01000005">
    <property type="protein sequence ID" value="PVX49950.1"/>
    <property type="molecule type" value="Genomic_DNA"/>
</dbReference>
<keyword evidence="4 8" id="KW-0460">Magnesium</keyword>
<sequence length="408" mass="47546">MIDRTPKREKAVIIGLVDRSAGVTEQLLKEYLDELEFLADTAGVDIQKRFIQKLDTAHPVTFVGPGKIEEIKECLSDHEEISLLIFDDELTPSQLRNLERAFKVRILDRTNLILDIFASRAQTAHSKVQVELAQYQYLLPRLTRMWTHLERQRGGIGMRGPGETEIETDRRIIRDKIARLKKQLEKIDKQMATQRKNRGKLVRVALVGYTNVGKSTLMNLLSKSEVFAENKLFATLDTTVRKVVVHNIPFLLADTVGFIRKLPHHLVESFKSTLDEVREADILMHVVDISHPNFEEQVQIVNETLAEIDKYSKPMLLVFNKVDAFSYIKKDEDDLTPKLKENFSLDEWKKTWMAKDEYETIFISAKEKQNIDELREKLYDMVKEIHATRFPYNDYLYQDYSQLTEEEE</sequence>
<dbReference type="Pfam" id="PF16360">
    <property type="entry name" value="GTP-bdg_M"/>
    <property type="match status" value="1"/>
</dbReference>
<comment type="caution">
    <text evidence="11">The sequence shown here is derived from an EMBL/GenBank/DDBJ whole genome shotgun (WGS) entry which is preliminary data.</text>
</comment>
<evidence type="ECO:0000256" key="8">
    <source>
        <dbReference type="PIRSR" id="PIRSR006809-2"/>
    </source>
</evidence>
<organism evidence="11 12">
    <name type="scientific">Balneicella halophila</name>
    <dbReference type="NCBI Taxonomy" id="1537566"/>
    <lineage>
        <taxon>Bacteria</taxon>
        <taxon>Pseudomonadati</taxon>
        <taxon>Bacteroidota</taxon>
        <taxon>Bacteroidia</taxon>
        <taxon>Bacteroidales</taxon>
        <taxon>Balneicellaceae</taxon>
        <taxon>Balneicella</taxon>
    </lineage>
</organism>
<feature type="binding site" evidence="7">
    <location>
        <begin position="320"/>
        <end position="323"/>
    </location>
    <ligand>
        <name>GTP</name>
        <dbReference type="ChEBI" id="CHEBI:37565"/>
    </ligand>
</feature>
<dbReference type="GO" id="GO:0005525">
    <property type="term" value="F:GTP binding"/>
    <property type="evidence" value="ECO:0007669"/>
    <property type="project" value="UniProtKB-UniRule"/>
</dbReference>
<evidence type="ECO:0000256" key="1">
    <source>
        <dbReference type="ARBA" id="ARBA00022490"/>
    </source>
</evidence>
<accession>A0A7L4UQD2</accession>
<dbReference type="InterPro" id="IPR016496">
    <property type="entry name" value="GTPase_HflX"/>
</dbReference>
<comment type="subcellular location">
    <subcellularLocation>
        <location evidence="6">Cytoplasm</location>
    </subcellularLocation>
    <text evidence="6">May associate with membranes.</text>
</comment>
<feature type="binding site" evidence="8">
    <location>
        <position position="215"/>
    </location>
    <ligand>
        <name>Mg(2+)</name>
        <dbReference type="ChEBI" id="CHEBI:18420"/>
    </ligand>
</feature>
<proteinExistence type="inferred from homology"/>
<name>A0A7L4UQD2_BALHA</name>
<evidence type="ECO:0000313" key="11">
    <source>
        <dbReference type="EMBL" id="PVX49950.1"/>
    </source>
</evidence>
<reference evidence="11 12" key="1">
    <citation type="submission" date="2018-05" db="EMBL/GenBank/DDBJ databases">
        <title>Genomic Encyclopedia of Type Strains, Phase IV (KMG-IV): sequencing the most valuable type-strain genomes for metagenomic binning, comparative biology and taxonomic classification.</title>
        <authorList>
            <person name="Goeker M."/>
        </authorList>
    </citation>
    <scope>NUCLEOTIDE SEQUENCE [LARGE SCALE GENOMIC DNA]</scope>
    <source>
        <strain evidence="11 12">DSM 28579</strain>
    </source>
</reference>
<evidence type="ECO:0000256" key="3">
    <source>
        <dbReference type="ARBA" id="ARBA00022741"/>
    </source>
</evidence>
<dbReference type="InterPro" id="IPR025121">
    <property type="entry name" value="GTPase_HflX_N"/>
</dbReference>
<evidence type="ECO:0000256" key="7">
    <source>
        <dbReference type="PIRSR" id="PIRSR006809-1"/>
    </source>
</evidence>
<dbReference type="Gene3D" id="6.10.250.2860">
    <property type="match status" value="1"/>
</dbReference>
<comment type="cofactor">
    <cofactor evidence="8">
        <name>Mg(2+)</name>
        <dbReference type="ChEBI" id="CHEBI:18420"/>
    </cofactor>
</comment>
<comment type="subunit">
    <text evidence="6">Monomer. Associates with the 50S ribosomal subunit.</text>
</comment>
<dbReference type="CDD" id="cd01878">
    <property type="entry name" value="HflX"/>
    <property type="match status" value="1"/>
</dbReference>
<dbReference type="PRINTS" id="PR00326">
    <property type="entry name" value="GTP1OBG"/>
</dbReference>
<evidence type="ECO:0000256" key="6">
    <source>
        <dbReference type="HAMAP-Rule" id="MF_00900"/>
    </source>
</evidence>
<dbReference type="InterPro" id="IPR032305">
    <property type="entry name" value="GTP-bd_M"/>
</dbReference>
<dbReference type="PANTHER" id="PTHR10229">
    <property type="entry name" value="GTP-BINDING PROTEIN HFLX"/>
    <property type="match status" value="1"/>
</dbReference>
<evidence type="ECO:0000256" key="9">
    <source>
        <dbReference type="SAM" id="Coils"/>
    </source>
</evidence>
<dbReference type="GO" id="GO:0043022">
    <property type="term" value="F:ribosome binding"/>
    <property type="evidence" value="ECO:0007669"/>
    <property type="project" value="TreeGrafter"/>
</dbReference>
<evidence type="ECO:0000259" key="10">
    <source>
        <dbReference type="PROSITE" id="PS51705"/>
    </source>
</evidence>
<dbReference type="PIRSF" id="PIRSF006809">
    <property type="entry name" value="GTP-binding_hflX_prd"/>
    <property type="match status" value="1"/>
</dbReference>
<feature type="domain" description="Hflx-type G" evidence="10">
    <location>
        <begin position="202"/>
        <end position="386"/>
    </location>
</feature>
<evidence type="ECO:0000313" key="12">
    <source>
        <dbReference type="Proteomes" id="UP000251835"/>
    </source>
</evidence>
<feature type="binding site" evidence="7">
    <location>
        <begin position="364"/>
        <end position="366"/>
    </location>
    <ligand>
        <name>GTP</name>
        <dbReference type="ChEBI" id="CHEBI:37565"/>
    </ligand>
</feature>
<dbReference type="InterPro" id="IPR042108">
    <property type="entry name" value="GTPase_HflX_N_sf"/>
</dbReference>
<dbReference type="OrthoDB" id="9812272at2"/>
<evidence type="ECO:0000256" key="2">
    <source>
        <dbReference type="ARBA" id="ARBA00022723"/>
    </source>
</evidence>
<dbReference type="Pfam" id="PF01926">
    <property type="entry name" value="MMR_HSR1"/>
    <property type="match status" value="1"/>
</dbReference>
<dbReference type="FunFam" id="3.40.50.11060:FF:000001">
    <property type="entry name" value="GTPase HflX"/>
    <property type="match status" value="1"/>
</dbReference>
<dbReference type="GO" id="GO:0005737">
    <property type="term" value="C:cytoplasm"/>
    <property type="evidence" value="ECO:0007669"/>
    <property type="project" value="UniProtKB-SubCell"/>
</dbReference>
<dbReference type="AlphaFoldDB" id="A0A7L4UQD2"/>
<comment type="similarity">
    <text evidence="6">Belongs to the TRAFAC class OBG-HflX-like GTPase superfamily. HflX GTPase family.</text>
</comment>
<keyword evidence="3 6" id="KW-0547">Nucleotide-binding</keyword>
<feature type="binding site" evidence="7">
    <location>
        <begin position="254"/>
        <end position="257"/>
    </location>
    <ligand>
        <name>GTP</name>
        <dbReference type="ChEBI" id="CHEBI:37565"/>
    </ligand>
</feature>
<keyword evidence="1 6" id="KW-0963">Cytoplasm</keyword>
<dbReference type="HAMAP" id="MF_00900">
    <property type="entry name" value="GTPase_HflX"/>
    <property type="match status" value="1"/>
</dbReference>
<keyword evidence="2 8" id="KW-0479">Metal-binding</keyword>
<dbReference type="RefSeq" id="WP_116496811.1">
    <property type="nucleotide sequence ID" value="NZ_QENZ01000005.1"/>
</dbReference>
<dbReference type="InterPro" id="IPR005225">
    <property type="entry name" value="Small_GTP-bd"/>
</dbReference>
<feature type="binding site" evidence="7">
    <location>
        <begin position="233"/>
        <end position="237"/>
    </location>
    <ligand>
        <name>GTP</name>
        <dbReference type="ChEBI" id="CHEBI:37565"/>
    </ligand>
</feature>
<dbReference type="SUPFAM" id="SSF52540">
    <property type="entry name" value="P-loop containing nucleoside triphosphate hydrolases"/>
    <property type="match status" value="1"/>
</dbReference>
<feature type="binding site" evidence="7">
    <location>
        <begin position="208"/>
        <end position="215"/>
    </location>
    <ligand>
        <name>GTP</name>
        <dbReference type="ChEBI" id="CHEBI:37565"/>
    </ligand>
</feature>
<dbReference type="GO" id="GO:0046872">
    <property type="term" value="F:metal ion binding"/>
    <property type="evidence" value="ECO:0007669"/>
    <property type="project" value="UniProtKB-KW"/>
</dbReference>
<gene>
    <name evidence="6" type="primary">hflX</name>
    <name evidence="11" type="ORF">C7377_1590</name>
</gene>
<dbReference type="PANTHER" id="PTHR10229:SF0">
    <property type="entry name" value="GTP-BINDING PROTEIN 6-RELATED"/>
    <property type="match status" value="1"/>
</dbReference>
<keyword evidence="12" id="KW-1185">Reference proteome</keyword>